<accession>A0A1F5E8Y2</accession>
<reference evidence="1 2" key="1">
    <citation type="journal article" date="2016" name="Nat. Commun.">
        <title>Thousands of microbial genomes shed light on interconnected biogeochemical processes in an aquifer system.</title>
        <authorList>
            <person name="Anantharaman K."/>
            <person name="Brown C.T."/>
            <person name="Hug L.A."/>
            <person name="Sharon I."/>
            <person name="Castelle C.J."/>
            <person name="Probst A.J."/>
            <person name="Thomas B.C."/>
            <person name="Singh A."/>
            <person name="Wilkins M.J."/>
            <person name="Karaoz U."/>
            <person name="Brodie E.L."/>
            <person name="Williams K.H."/>
            <person name="Hubbard S.S."/>
            <person name="Banfield J.F."/>
        </authorList>
    </citation>
    <scope>NUCLEOTIDE SEQUENCE [LARGE SCALE GENOMIC DNA]</scope>
</reference>
<evidence type="ECO:0000313" key="1">
    <source>
        <dbReference type="EMBL" id="OGD63811.1"/>
    </source>
</evidence>
<organism evidence="1 2">
    <name type="scientific">Candidatus Berkelbacteria bacterium RIFOXYA2_FULL_43_10</name>
    <dbReference type="NCBI Taxonomy" id="1797472"/>
    <lineage>
        <taxon>Bacteria</taxon>
        <taxon>Candidatus Berkelbacteria</taxon>
    </lineage>
</organism>
<evidence type="ECO:0008006" key="3">
    <source>
        <dbReference type="Google" id="ProtNLM"/>
    </source>
</evidence>
<protein>
    <recommendedName>
        <fullName evidence="3">MoaD/ThiS family protein</fullName>
    </recommendedName>
</protein>
<proteinExistence type="predicted"/>
<sequence length="112" mass="12445">MDARQVDNNMIMLWQRRHQHEIGGVGVSITVKLSAGFSRGIERTIPDGTRPTVGTLLLPEPLEAYGIDGFKIEVNGQRADYNTELRESDHVELITPRKEASGDVGNDGRCNR</sequence>
<dbReference type="Proteomes" id="UP000178583">
    <property type="component" value="Unassembled WGS sequence"/>
</dbReference>
<name>A0A1F5E8Y2_9BACT</name>
<gene>
    <name evidence="1" type="ORF">A2215_02770</name>
</gene>
<dbReference type="EMBL" id="MEZY01000030">
    <property type="protein sequence ID" value="OGD63811.1"/>
    <property type="molecule type" value="Genomic_DNA"/>
</dbReference>
<evidence type="ECO:0000313" key="2">
    <source>
        <dbReference type="Proteomes" id="UP000178583"/>
    </source>
</evidence>
<dbReference type="AlphaFoldDB" id="A0A1F5E8Y2"/>
<comment type="caution">
    <text evidence="1">The sequence shown here is derived from an EMBL/GenBank/DDBJ whole genome shotgun (WGS) entry which is preliminary data.</text>
</comment>